<organism evidence="2 3">
    <name type="scientific">Belnapia mucosa</name>
    <dbReference type="NCBI Taxonomy" id="2804532"/>
    <lineage>
        <taxon>Bacteria</taxon>
        <taxon>Pseudomonadati</taxon>
        <taxon>Pseudomonadota</taxon>
        <taxon>Alphaproteobacteria</taxon>
        <taxon>Acetobacterales</taxon>
        <taxon>Roseomonadaceae</taxon>
        <taxon>Belnapia</taxon>
    </lineage>
</organism>
<feature type="compositionally biased region" description="Basic and acidic residues" evidence="1">
    <location>
        <begin position="317"/>
        <end position="333"/>
    </location>
</feature>
<dbReference type="Proteomes" id="UP000606490">
    <property type="component" value="Unassembled WGS sequence"/>
</dbReference>
<dbReference type="RefSeq" id="WP_202829109.1">
    <property type="nucleotide sequence ID" value="NZ_JAEUXJ010000036.1"/>
</dbReference>
<proteinExistence type="predicted"/>
<comment type="caution">
    <text evidence="2">The sequence shown here is derived from an EMBL/GenBank/DDBJ whole genome shotgun (WGS) entry which is preliminary data.</text>
</comment>
<feature type="region of interest" description="Disordered" evidence="1">
    <location>
        <begin position="305"/>
        <end position="333"/>
    </location>
</feature>
<keyword evidence="3" id="KW-1185">Reference proteome</keyword>
<protein>
    <recommendedName>
        <fullName evidence="4">Integral membrane protein</fullName>
    </recommendedName>
</protein>
<gene>
    <name evidence="2" type="ORF">JMJ55_29085</name>
</gene>
<reference evidence="2 3" key="1">
    <citation type="submission" date="2021-01" db="EMBL/GenBank/DDBJ databases">
        <title>Belnapia mucosa sp. nov. and Belnapia arida sp. nov., isolated from the Tabernas Desert (Almeria, Spain).</title>
        <authorList>
            <person name="Molina-Menor E."/>
            <person name="Vidal-Verdu A."/>
            <person name="Calonge A."/>
            <person name="Satari L."/>
            <person name="Pereto Magraner J."/>
            <person name="Porcar Miralles M."/>
        </authorList>
    </citation>
    <scope>NUCLEOTIDE SEQUENCE [LARGE SCALE GENOMIC DNA]</scope>
    <source>
        <strain evidence="2 3">T6</strain>
    </source>
</reference>
<evidence type="ECO:0000313" key="2">
    <source>
        <dbReference type="EMBL" id="MBL6459375.1"/>
    </source>
</evidence>
<accession>A0ABS1VCF9</accession>
<evidence type="ECO:0000313" key="3">
    <source>
        <dbReference type="Proteomes" id="UP000606490"/>
    </source>
</evidence>
<evidence type="ECO:0000256" key="1">
    <source>
        <dbReference type="SAM" id="MobiDB-lite"/>
    </source>
</evidence>
<dbReference type="EMBL" id="JAEUXJ010000036">
    <property type="protein sequence ID" value="MBL6459375.1"/>
    <property type="molecule type" value="Genomic_DNA"/>
</dbReference>
<evidence type="ECO:0008006" key="4">
    <source>
        <dbReference type="Google" id="ProtNLM"/>
    </source>
</evidence>
<name>A0ABS1VCF9_9PROT</name>
<sequence length="333" mass="36775">MAIGLIDNTLVFEFPEVHPDATLHVTFQRTLRVPDDGRDHHLPPGLGCFPLRTVDDLPQVRIPADWRRRGGVAMPMWQAEACWLSFSSPSGYPFALKIAAGMVNAVNGKFWTDELDVVDQDYVEVPGQPWLDGFCVAKDTVRQFVAMPLGQDYTAEEQVTGKTEHGGLQLLARPLRGELWEQRKAEWGTFEPACAMQCEASPPAAGAMGLAPGGSIRQQINKAQELMEDWEPTVRSRCFVHISNSLAWRAATGATPPASPPTAADYTRAGLPWFAWYDDRPALRGSQILASLASVNALERQRGEAVLPENEGFEPPEPVKLKPSRSRDVRSSF</sequence>